<dbReference type="Proteomes" id="UP000263012">
    <property type="component" value="Chromosome"/>
</dbReference>
<evidence type="ECO:0000313" key="3">
    <source>
        <dbReference type="Proteomes" id="UP000263012"/>
    </source>
</evidence>
<gene>
    <name evidence="2" type="ORF">AArcSl_0642</name>
</gene>
<evidence type="ECO:0000313" key="2">
    <source>
        <dbReference type="EMBL" id="AUX08292.1"/>
    </source>
</evidence>
<dbReference type="AlphaFoldDB" id="A0A343TGS0"/>
<name>A0A343TGS0_9EURY</name>
<keyword evidence="3" id="KW-1185">Reference proteome</keyword>
<proteinExistence type="predicted"/>
<reference evidence="3" key="1">
    <citation type="submission" date="2017-11" db="EMBL/GenBank/DDBJ databases">
        <title>Phenotypic and genomic properties of facultatively anaerobic sulfur-reducing natronoarchaea from hypersaline soda lakes.</title>
        <authorList>
            <person name="Sorokin D.Y."/>
            <person name="Kublanov I.V."/>
            <person name="Roman P."/>
            <person name="Sinninghe Damste J.S."/>
            <person name="Golyshin P.N."/>
            <person name="Rojo D."/>
            <person name="Ciordia S."/>
            <person name="Mena M.D.C."/>
            <person name="Ferrer M."/>
            <person name="Messina E."/>
            <person name="Smedile F."/>
            <person name="La Spada G."/>
            <person name="La Cono V."/>
            <person name="Yakimov M.M."/>
        </authorList>
    </citation>
    <scope>NUCLEOTIDE SEQUENCE [LARGE SCALE GENOMIC DNA]</scope>
    <source>
        <strain evidence="3">AArc-Sl</strain>
    </source>
</reference>
<evidence type="ECO:0000256" key="1">
    <source>
        <dbReference type="SAM" id="MobiDB-lite"/>
    </source>
</evidence>
<accession>A0A343TGS0</accession>
<dbReference type="KEGG" id="hdf:AArcSl_0642"/>
<dbReference type="EMBL" id="CP025066">
    <property type="protein sequence ID" value="AUX08292.1"/>
    <property type="molecule type" value="Genomic_DNA"/>
</dbReference>
<feature type="compositionally biased region" description="Acidic residues" evidence="1">
    <location>
        <begin position="455"/>
        <end position="478"/>
    </location>
</feature>
<sequence length="597" mass="67331">MSSSLRSELSELTPTTPGTDKTCFACGRAPTRVVRGECVFVVRNLVECYFLALQEEFGGCGVGRLRRPLPSGDGFMYPQKSREDVRDAGRTHGELFNEVPKLGPALTSSIPTPREGHGPPIELDVEADQNLNSKYVFSGTQRKLIKTGDVSDRSERNKGVLKKRDRLPDRLQQLIEDVALLHDTPYLSEDRWESGKVESKQTQSRWADLHRQYRSAEEWTGIEDLSPEEREVEQYESPFDGPSDLWEELISVDQRGQQVRDDVFFHGNSVASRETQFGYEIGNLLRILRPEHDEDVPGADLIWGFLLAFIGQSRDSLDQEREKLDELITVMRDNHDSRKKDAERAPDLDELNAFFGSARKVTAEGIEEAGFEPHPILVREVLHHQPVLEDETHHKNAVKHLVSKIADTVPLREVDQLYAQLTEDQSTLESRSVPGIESAQLVIEGHMAQYNSESPEGETGDDDTEEQEGETGPDDEETGASFEKEGNAVPELTTKKRSAIGKSIGVDESVVATILNRLSDEGNGELWTTRPIFKKKDDGWRPTPYGRLFAHVAHRRHGETDLLYWFALGPEEVTLYERKLIIEALNENEDISVSPHD</sequence>
<organism evidence="2 3">
    <name type="scientific">Halalkaliarchaeum desulfuricum</name>
    <dbReference type="NCBI Taxonomy" id="2055893"/>
    <lineage>
        <taxon>Archaea</taxon>
        <taxon>Methanobacteriati</taxon>
        <taxon>Methanobacteriota</taxon>
        <taxon>Stenosarchaea group</taxon>
        <taxon>Halobacteria</taxon>
        <taxon>Halobacteriales</taxon>
        <taxon>Haloferacaceae</taxon>
        <taxon>Halalkaliarchaeum</taxon>
    </lineage>
</organism>
<protein>
    <submittedName>
        <fullName evidence="2">Uncharacterized protein</fullName>
    </submittedName>
</protein>
<feature type="region of interest" description="Disordered" evidence="1">
    <location>
        <begin position="451"/>
        <end position="494"/>
    </location>
</feature>